<gene>
    <name evidence="12" type="ORF">CPJCM30710_06310</name>
</gene>
<dbReference type="Pfam" id="PF00482">
    <property type="entry name" value="T2SSF"/>
    <property type="match status" value="2"/>
</dbReference>
<dbReference type="InterPro" id="IPR042094">
    <property type="entry name" value="T2SS_GspF_sf"/>
</dbReference>
<sequence length="342" mass="39360">MRNLLVDYESILMITSNLSLLLNSGIPLSSTLEILIDCLSSERYKTIIMNIQKEVSEGNSLGEAFMVNSKDFPELYVEMILIGEKSGSLINVLDKITEYYDMVKSWKSKLKNILTYPIILLISVILLLNFYLLFIVPSMKGFILSMNTNVPWYTNEILSFSDYIIESPHIFFGYLIGWGLGIILIISSILSSVRIQEFLYKIKIVQQYNEMLFIYTLYLIISSGISYYNGFEICKYNITNKVIKKDFEKIIEYVNEGLSLLEAIKMLERYSNLSLSMIKSGEESGKLEYNLLRLTKMLQTKFYENLDRKICLVQPIIILIIGVIICILIIIMILPIYSGVNV</sequence>
<evidence type="ECO:0000256" key="1">
    <source>
        <dbReference type="ARBA" id="ARBA00004429"/>
    </source>
</evidence>
<evidence type="ECO:0000259" key="11">
    <source>
        <dbReference type="Pfam" id="PF00482"/>
    </source>
</evidence>
<evidence type="ECO:0000256" key="9">
    <source>
        <dbReference type="RuleBase" id="RU003923"/>
    </source>
</evidence>
<dbReference type="PANTHER" id="PTHR30012">
    <property type="entry name" value="GENERAL SECRETION PATHWAY PROTEIN"/>
    <property type="match status" value="1"/>
</dbReference>
<evidence type="ECO:0000256" key="2">
    <source>
        <dbReference type="ARBA" id="ARBA00005745"/>
    </source>
</evidence>
<keyword evidence="8 10" id="KW-0472">Membrane</keyword>
<dbReference type="InterPro" id="IPR003004">
    <property type="entry name" value="GspF/PilC"/>
</dbReference>
<feature type="transmembrane region" description="Helical" evidence="10">
    <location>
        <begin position="316"/>
        <end position="337"/>
    </location>
</feature>
<feature type="domain" description="Type II secretion system protein GspF" evidence="11">
    <location>
        <begin position="15"/>
        <end position="137"/>
    </location>
</feature>
<feature type="transmembrane region" description="Helical" evidence="10">
    <location>
        <begin position="113"/>
        <end position="136"/>
    </location>
</feature>
<accession>A0A919RWW5</accession>
<name>A0A919RWW5_9CLOT</name>
<evidence type="ECO:0000256" key="3">
    <source>
        <dbReference type="ARBA" id="ARBA00022448"/>
    </source>
</evidence>
<keyword evidence="3 9" id="KW-0813">Transport</keyword>
<dbReference type="GO" id="GO:0005886">
    <property type="term" value="C:plasma membrane"/>
    <property type="evidence" value="ECO:0007669"/>
    <property type="project" value="UniProtKB-SubCell"/>
</dbReference>
<comment type="similarity">
    <text evidence="2 9">Belongs to the GSP F family.</text>
</comment>
<dbReference type="Gene3D" id="1.20.81.30">
    <property type="entry name" value="Type II secretion system (T2SS), domain F"/>
    <property type="match status" value="2"/>
</dbReference>
<protein>
    <submittedName>
        <fullName evidence="12">Type II secretion system protein F</fullName>
    </submittedName>
</protein>
<evidence type="ECO:0000256" key="5">
    <source>
        <dbReference type="ARBA" id="ARBA00022519"/>
    </source>
</evidence>
<keyword evidence="7 10" id="KW-1133">Transmembrane helix</keyword>
<feature type="transmembrane region" description="Helical" evidence="10">
    <location>
        <begin position="212"/>
        <end position="231"/>
    </location>
</feature>
<dbReference type="EMBL" id="BOPZ01000003">
    <property type="protein sequence ID" value="GIM27965.1"/>
    <property type="molecule type" value="Genomic_DNA"/>
</dbReference>
<evidence type="ECO:0000256" key="7">
    <source>
        <dbReference type="ARBA" id="ARBA00022989"/>
    </source>
</evidence>
<dbReference type="PRINTS" id="PR00812">
    <property type="entry name" value="BCTERIALGSPF"/>
</dbReference>
<dbReference type="AlphaFoldDB" id="A0A919RWW5"/>
<feature type="domain" description="Type II secretion system protein GspF" evidence="11">
    <location>
        <begin position="213"/>
        <end position="335"/>
    </location>
</feature>
<evidence type="ECO:0000256" key="6">
    <source>
        <dbReference type="ARBA" id="ARBA00022692"/>
    </source>
</evidence>
<keyword evidence="13" id="KW-1185">Reference proteome</keyword>
<dbReference type="InterPro" id="IPR018076">
    <property type="entry name" value="T2SS_GspF_dom"/>
</dbReference>
<evidence type="ECO:0000256" key="8">
    <source>
        <dbReference type="ARBA" id="ARBA00023136"/>
    </source>
</evidence>
<dbReference type="PANTHER" id="PTHR30012:SF0">
    <property type="entry name" value="TYPE II SECRETION SYSTEM PROTEIN F-RELATED"/>
    <property type="match status" value="1"/>
</dbReference>
<dbReference type="Proteomes" id="UP000679179">
    <property type="component" value="Unassembled WGS sequence"/>
</dbReference>
<comment type="subcellular location">
    <subcellularLocation>
        <location evidence="1">Cell inner membrane</location>
        <topology evidence="1">Multi-pass membrane protein</topology>
    </subcellularLocation>
    <subcellularLocation>
        <location evidence="9">Cell membrane</location>
        <topology evidence="9">Multi-pass membrane protein</topology>
    </subcellularLocation>
</comment>
<feature type="transmembrane region" description="Helical" evidence="10">
    <location>
        <begin position="170"/>
        <end position="191"/>
    </location>
</feature>
<keyword evidence="6 9" id="KW-0812">Transmembrane</keyword>
<dbReference type="InterPro" id="IPR001992">
    <property type="entry name" value="T2SS_GspF/T4SS_PilC_CS"/>
</dbReference>
<dbReference type="GO" id="GO:0009306">
    <property type="term" value="P:protein secretion"/>
    <property type="evidence" value="ECO:0007669"/>
    <property type="project" value="InterPro"/>
</dbReference>
<keyword evidence="4" id="KW-1003">Cell membrane</keyword>
<evidence type="ECO:0000256" key="10">
    <source>
        <dbReference type="SAM" id="Phobius"/>
    </source>
</evidence>
<keyword evidence="5" id="KW-0997">Cell inner membrane</keyword>
<evidence type="ECO:0000256" key="4">
    <source>
        <dbReference type="ARBA" id="ARBA00022475"/>
    </source>
</evidence>
<evidence type="ECO:0000313" key="12">
    <source>
        <dbReference type="EMBL" id="GIM27965.1"/>
    </source>
</evidence>
<reference evidence="12" key="1">
    <citation type="submission" date="2021-03" db="EMBL/GenBank/DDBJ databases">
        <title>Taxonomic study of Clostridium polyendosporum from meadow-gley soil under rice.</title>
        <authorList>
            <person name="Kobayashi H."/>
            <person name="Tanizawa Y."/>
            <person name="Yagura M."/>
        </authorList>
    </citation>
    <scope>NUCLEOTIDE SEQUENCE</scope>
    <source>
        <strain evidence="12">JCM 30710</strain>
    </source>
</reference>
<comment type="caution">
    <text evidence="12">The sequence shown here is derived from an EMBL/GenBank/DDBJ whole genome shotgun (WGS) entry which is preliminary data.</text>
</comment>
<organism evidence="12 13">
    <name type="scientific">Clostridium polyendosporum</name>
    <dbReference type="NCBI Taxonomy" id="69208"/>
    <lineage>
        <taxon>Bacteria</taxon>
        <taxon>Bacillati</taxon>
        <taxon>Bacillota</taxon>
        <taxon>Clostridia</taxon>
        <taxon>Eubacteriales</taxon>
        <taxon>Clostridiaceae</taxon>
        <taxon>Clostridium</taxon>
    </lineage>
</organism>
<dbReference type="FunFam" id="1.20.81.30:FF:000001">
    <property type="entry name" value="Type II secretion system protein F"/>
    <property type="match status" value="1"/>
</dbReference>
<proteinExistence type="inferred from homology"/>
<evidence type="ECO:0000313" key="13">
    <source>
        <dbReference type="Proteomes" id="UP000679179"/>
    </source>
</evidence>
<dbReference type="PROSITE" id="PS00874">
    <property type="entry name" value="T2SP_F"/>
    <property type="match status" value="1"/>
</dbReference>
<dbReference type="RefSeq" id="WP_212902713.1">
    <property type="nucleotide sequence ID" value="NZ_BOPZ01000003.1"/>
</dbReference>